<dbReference type="Proteomes" id="UP001177934">
    <property type="component" value="Chromosome"/>
</dbReference>
<dbReference type="Gene3D" id="3.20.20.80">
    <property type="entry name" value="Glycosidases"/>
    <property type="match status" value="1"/>
</dbReference>
<keyword evidence="3" id="KW-0326">Glycosidase</keyword>
<feature type="domain" description="Glycoside hydrolase family 2 immunoglobulin-like beta-sandwich" evidence="4">
    <location>
        <begin position="212"/>
        <end position="324"/>
    </location>
</feature>
<accession>A0AA95KW15</accession>
<evidence type="ECO:0000313" key="7">
    <source>
        <dbReference type="EMBL" id="WHX09503.1"/>
    </source>
</evidence>
<evidence type="ECO:0000259" key="5">
    <source>
        <dbReference type="Pfam" id="PF02836"/>
    </source>
</evidence>
<dbReference type="Pfam" id="PF02837">
    <property type="entry name" value="Glyco_hydro_2_N"/>
    <property type="match status" value="1"/>
</dbReference>
<dbReference type="SUPFAM" id="SSF49303">
    <property type="entry name" value="beta-Galactosidase/glucuronidase domain"/>
    <property type="match status" value="1"/>
</dbReference>
<comment type="similarity">
    <text evidence="1">Belongs to the glycosyl hydrolase 2 family.</text>
</comment>
<evidence type="ECO:0000256" key="2">
    <source>
        <dbReference type="ARBA" id="ARBA00022801"/>
    </source>
</evidence>
<dbReference type="PANTHER" id="PTHR42732">
    <property type="entry name" value="BETA-GALACTOSIDASE"/>
    <property type="match status" value="1"/>
</dbReference>
<dbReference type="InterPro" id="IPR036156">
    <property type="entry name" value="Beta-gal/glucu_dom_sf"/>
</dbReference>
<proteinExistence type="inferred from homology"/>
<dbReference type="Gene3D" id="2.60.40.10">
    <property type="entry name" value="Immunoglobulins"/>
    <property type="match status" value="2"/>
</dbReference>
<protein>
    <submittedName>
        <fullName evidence="7">Glycoside hydrolase family 2</fullName>
    </submittedName>
</protein>
<dbReference type="GO" id="GO:0004553">
    <property type="term" value="F:hydrolase activity, hydrolyzing O-glycosyl compounds"/>
    <property type="evidence" value="ECO:0007669"/>
    <property type="project" value="InterPro"/>
</dbReference>
<evidence type="ECO:0000313" key="8">
    <source>
        <dbReference type="Proteomes" id="UP001177934"/>
    </source>
</evidence>
<dbReference type="AlphaFoldDB" id="A0AA95KW15"/>
<reference evidence="7" key="1">
    <citation type="journal article" date="2023" name="Nat. Commun.">
        <title>Identification of a novel Human Milk Oligosaccharides utilization cluster in the infant gut commensal Bacteroides dorei.</title>
        <authorList>
            <person name="Kijner S."/>
            <person name="Ennis D."/>
            <person name="Shmorak S."/>
            <person name="Florentin A."/>
            <person name="Yassour M."/>
        </authorList>
    </citation>
    <scope>NUCLEOTIDE SEQUENCE</scope>
    <source>
        <strain evidence="7">2</strain>
    </source>
</reference>
<dbReference type="Pfam" id="PF00703">
    <property type="entry name" value="Glyco_hydro_2"/>
    <property type="match status" value="1"/>
</dbReference>
<dbReference type="InterPro" id="IPR006103">
    <property type="entry name" value="Glyco_hydro_2_cat"/>
</dbReference>
<dbReference type="InterPro" id="IPR008979">
    <property type="entry name" value="Galactose-bd-like_sf"/>
</dbReference>
<organism evidence="7 8">
    <name type="scientific">Phocaeicola dorei</name>
    <dbReference type="NCBI Taxonomy" id="357276"/>
    <lineage>
        <taxon>Bacteria</taxon>
        <taxon>Pseudomonadati</taxon>
        <taxon>Bacteroidota</taxon>
        <taxon>Bacteroidia</taxon>
        <taxon>Bacteroidales</taxon>
        <taxon>Bacteroidaceae</taxon>
        <taxon>Phocaeicola</taxon>
    </lineage>
</organism>
<evidence type="ECO:0000256" key="3">
    <source>
        <dbReference type="ARBA" id="ARBA00023295"/>
    </source>
</evidence>
<dbReference type="InterPro" id="IPR051913">
    <property type="entry name" value="GH2_Domain-Containing"/>
</dbReference>
<evidence type="ECO:0000259" key="6">
    <source>
        <dbReference type="Pfam" id="PF02837"/>
    </source>
</evidence>
<dbReference type="Pfam" id="PF02836">
    <property type="entry name" value="Glyco_hydro_2_C"/>
    <property type="match status" value="1"/>
</dbReference>
<dbReference type="Gene3D" id="2.60.120.260">
    <property type="entry name" value="Galactose-binding domain-like"/>
    <property type="match status" value="1"/>
</dbReference>
<gene>
    <name evidence="7" type="ORF">QNN11_19795</name>
</gene>
<name>A0AA95KW15_9BACT</name>
<dbReference type="InterPro" id="IPR017853">
    <property type="entry name" value="GH"/>
</dbReference>
<dbReference type="RefSeq" id="WP_007853462.1">
    <property type="nucleotide sequence ID" value="NZ_CAXSLT010000013.1"/>
</dbReference>
<keyword evidence="2 7" id="KW-0378">Hydrolase</keyword>
<feature type="domain" description="Glycoside hydrolase family 2 catalytic" evidence="5">
    <location>
        <begin position="334"/>
        <end position="624"/>
    </location>
</feature>
<dbReference type="InterPro" id="IPR013783">
    <property type="entry name" value="Ig-like_fold"/>
</dbReference>
<evidence type="ECO:0000259" key="4">
    <source>
        <dbReference type="Pfam" id="PF00703"/>
    </source>
</evidence>
<dbReference type="PRINTS" id="PR00132">
    <property type="entry name" value="GLHYDRLASE2"/>
</dbReference>
<dbReference type="PANTHER" id="PTHR42732:SF1">
    <property type="entry name" value="BETA-MANNOSIDASE"/>
    <property type="match status" value="1"/>
</dbReference>
<dbReference type="SUPFAM" id="SSF51445">
    <property type="entry name" value="(Trans)glycosidases"/>
    <property type="match status" value="1"/>
</dbReference>
<dbReference type="InterPro" id="IPR006101">
    <property type="entry name" value="Glyco_hydro_2"/>
</dbReference>
<sequence length="723" mass="82743">MKKIVCLLSFIIIPFCILAQRVSYSLNDSWLFFKGQANVMTPTDNWQEVTLPHSWNMEDGQYSGKNRLDDNGHAQIQRGDTVSIVDPAIKFGYYRGVGWYARIINIPVEWEKKRIFVRFEAAGQVARVHVNGQMLGEHRGAFTAFCYELTPYIIIGKANELRVEVDNIQRQDIPPLSGDFNVNGGLYRPAQLIVTDQVCVSPLDYASSGVYITTRKLDVDKATVEIRSLVNNGVHAAMSNKPEVSAEDVVVETVIKDTAGNAVATKRTFRTIEPDCTKEIIQELKIENPHLWNGRKDPYLYQVEVNVLRNEKIVDRIIQPLGLRIFRIDSALGFLLNEQPYPVYGVGRHQDFKDKAWALTEEENELDYSIIKEMGATAIRFAHYPQSQNMHDIADREGFLVWDEIPLVNEIRQDYGARQNVWIMMKEMVKQLYNHPSVAWWGIYNEIENLYTPPSEEFLIKLRDGIRALDPSCRIITGASDHGLRAHNLVPEATCFNNYPGWYHGNYPKEEGYTGEHSQFSKWIQNRAKEIGMRTAISEYGAGGDYNQHSEGKPYKPQPAHGGPFQPEEWLAYVHEEDWRIMKDNDNLWGTFLWAMFDFASCMRNEGSVPSINTKGIVSQDRTIRKDPYYMYKANWNNEPMVYIASRRAIKRKLAVTDIKVYSNCQVITLKVNGETVGCMQPDDIKVCFFNNVLLKKGSNQIEAIGSTVQGNELVDTCEWILE</sequence>
<dbReference type="InterPro" id="IPR006102">
    <property type="entry name" value="Ig-like_GH2"/>
</dbReference>
<feature type="domain" description="Glycosyl hydrolases family 2 sugar binding" evidence="6">
    <location>
        <begin position="25"/>
        <end position="191"/>
    </location>
</feature>
<dbReference type="GO" id="GO:0005975">
    <property type="term" value="P:carbohydrate metabolic process"/>
    <property type="evidence" value="ECO:0007669"/>
    <property type="project" value="InterPro"/>
</dbReference>
<dbReference type="InterPro" id="IPR006104">
    <property type="entry name" value="Glyco_hydro_2_N"/>
</dbReference>
<dbReference type="SUPFAM" id="SSF49785">
    <property type="entry name" value="Galactose-binding domain-like"/>
    <property type="match status" value="1"/>
</dbReference>
<dbReference type="EMBL" id="CP126056">
    <property type="protein sequence ID" value="WHX09503.1"/>
    <property type="molecule type" value="Genomic_DNA"/>
</dbReference>
<evidence type="ECO:0000256" key="1">
    <source>
        <dbReference type="ARBA" id="ARBA00007401"/>
    </source>
</evidence>